<proteinExistence type="predicted"/>
<dbReference type="Pfam" id="PF13487">
    <property type="entry name" value="HD_5"/>
    <property type="match status" value="1"/>
</dbReference>
<name>A0A645G2F3_9ZZZZ</name>
<sequence>MEAYYSILEDLQKNADDATKEMLTSIKTLIAVINAKDRYTFRHVERVVYYCSLVADKQNFSEKDKRNLIYAAYLHDIGKINVPEDVLMKPDRLTPHEWDIMSNHPHNAAEIVRNIDSLKEVLPIILQHHERHDGTGYPNKLKGDEITFLAKVLSVIDSFDAMTSARPYQQKKSVMQAIDELRRCSGAQFDPEAVNLFLDTIGMMVL</sequence>
<dbReference type="CDD" id="cd00077">
    <property type="entry name" value="HDc"/>
    <property type="match status" value="1"/>
</dbReference>
<evidence type="ECO:0000259" key="3">
    <source>
        <dbReference type="PROSITE" id="PS51832"/>
    </source>
</evidence>
<dbReference type="SMART" id="SM00471">
    <property type="entry name" value="HDc"/>
    <property type="match status" value="1"/>
</dbReference>
<organism evidence="4">
    <name type="scientific">bioreactor metagenome</name>
    <dbReference type="NCBI Taxonomy" id="1076179"/>
    <lineage>
        <taxon>unclassified sequences</taxon>
        <taxon>metagenomes</taxon>
        <taxon>ecological metagenomes</taxon>
    </lineage>
</organism>
<evidence type="ECO:0000256" key="1">
    <source>
        <dbReference type="SAM" id="Coils"/>
    </source>
</evidence>
<dbReference type="InterPro" id="IPR006674">
    <property type="entry name" value="HD_domain"/>
</dbReference>
<accession>A0A645G2F3</accession>
<evidence type="ECO:0000313" key="4">
    <source>
        <dbReference type="EMBL" id="MPN21047.1"/>
    </source>
</evidence>
<dbReference type="PROSITE" id="PS51832">
    <property type="entry name" value="HD_GYP"/>
    <property type="match status" value="1"/>
</dbReference>
<evidence type="ECO:0000259" key="2">
    <source>
        <dbReference type="PROSITE" id="PS51831"/>
    </source>
</evidence>
<dbReference type="NCBIfam" id="TIGR00277">
    <property type="entry name" value="HDIG"/>
    <property type="match status" value="1"/>
</dbReference>
<dbReference type="PROSITE" id="PS51831">
    <property type="entry name" value="HD"/>
    <property type="match status" value="1"/>
</dbReference>
<dbReference type="PANTHER" id="PTHR43155">
    <property type="entry name" value="CYCLIC DI-GMP PHOSPHODIESTERASE PA4108-RELATED"/>
    <property type="match status" value="1"/>
</dbReference>
<feature type="domain" description="HD-GYP" evidence="3">
    <location>
        <begin position="18"/>
        <end position="206"/>
    </location>
</feature>
<dbReference type="Gene3D" id="1.10.3210.10">
    <property type="entry name" value="Hypothetical protein af1432"/>
    <property type="match status" value="1"/>
</dbReference>
<dbReference type="InterPro" id="IPR037522">
    <property type="entry name" value="HD_GYP_dom"/>
</dbReference>
<feature type="coiled-coil region" evidence="1">
    <location>
        <begin position="1"/>
        <end position="28"/>
    </location>
</feature>
<protein>
    <submittedName>
        <fullName evidence="4">Uncharacterized protein</fullName>
    </submittedName>
</protein>
<reference evidence="4" key="1">
    <citation type="submission" date="2019-08" db="EMBL/GenBank/DDBJ databases">
        <authorList>
            <person name="Kucharzyk K."/>
            <person name="Murdoch R.W."/>
            <person name="Higgins S."/>
            <person name="Loffler F."/>
        </authorList>
    </citation>
    <scope>NUCLEOTIDE SEQUENCE</scope>
</reference>
<dbReference type="SUPFAM" id="SSF109604">
    <property type="entry name" value="HD-domain/PDEase-like"/>
    <property type="match status" value="1"/>
</dbReference>
<dbReference type="InterPro" id="IPR003607">
    <property type="entry name" value="HD/PDEase_dom"/>
</dbReference>
<dbReference type="InterPro" id="IPR006675">
    <property type="entry name" value="HDIG_dom"/>
</dbReference>
<dbReference type="AlphaFoldDB" id="A0A645G2F3"/>
<dbReference type="EMBL" id="VSSQ01068925">
    <property type="protein sequence ID" value="MPN21047.1"/>
    <property type="molecule type" value="Genomic_DNA"/>
</dbReference>
<comment type="caution">
    <text evidence="4">The sequence shown here is derived from an EMBL/GenBank/DDBJ whole genome shotgun (WGS) entry which is preliminary data.</text>
</comment>
<gene>
    <name evidence="4" type="ORF">SDC9_168426</name>
</gene>
<feature type="domain" description="HD" evidence="2">
    <location>
        <begin position="40"/>
        <end position="162"/>
    </location>
</feature>
<keyword evidence="1" id="KW-0175">Coiled coil</keyword>